<evidence type="ECO:0000256" key="1">
    <source>
        <dbReference type="SAM" id="MobiDB-lite"/>
    </source>
</evidence>
<dbReference type="AlphaFoldDB" id="A0AAV2TZQ3"/>
<evidence type="ECO:0000313" key="3">
    <source>
        <dbReference type="EMBL" id="CAL5140919.1"/>
    </source>
</evidence>
<dbReference type="EMBL" id="CAXLJL010000811">
    <property type="protein sequence ID" value="CAL5140919.1"/>
    <property type="molecule type" value="Genomic_DNA"/>
</dbReference>
<evidence type="ECO:0000313" key="4">
    <source>
        <dbReference type="Proteomes" id="UP001497525"/>
    </source>
</evidence>
<feature type="region of interest" description="Disordered" evidence="1">
    <location>
        <begin position="226"/>
        <end position="262"/>
    </location>
</feature>
<gene>
    <name evidence="3" type="ORF">CDAUBV1_LOCUS16214</name>
</gene>
<comment type="caution">
    <text evidence="3">The sequence shown here is derived from an EMBL/GenBank/DDBJ whole genome shotgun (WGS) entry which is preliminary data.</text>
</comment>
<sequence length="424" mass="47912">MMESRTAGVTQTILEIGVSCISQYHGARCDIYSPLKSIPDPKLTDRQKDDLFGCKNGCDSPPGRVILISAVGALLVTLFLFLMCFISQACYKKQRAHKTSASIISHDFQNQGFQACRTQLHNSECPAGYANVANLEGITPSSHCFALMHQNTENLLKVDENRSVSLSSPSKVVDIHLPSPQPIRPCLSPRYGADEQRVEKYPSVPSLFNYFLTDVGRFNTPVQMSRRSVSLKSLPRDPQPSEQSHTHEGSAGNSHNCHPKPEAQYRQNNYARSRSTACNVYSKRDNFFLSSNQSSSCTVTHPLDTINDDNRYFILDTCPLVMQPMPDLVYQNQCLDWNNTYKYPNSLQINTVQRFAHQQYSQPNDPKVSPCHFDIIRQSDPIYEPETASNVQTFLRYNTVQGLPQTKSRNLKYVQVQSARRLRC</sequence>
<proteinExistence type="predicted"/>
<keyword evidence="2" id="KW-0472">Membrane</keyword>
<evidence type="ECO:0000256" key="2">
    <source>
        <dbReference type="SAM" id="Phobius"/>
    </source>
</evidence>
<reference evidence="3" key="1">
    <citation type="submission" date="2024-06" db="EMBL/GenBank/DDBJ databases">
        <authorList>
            <person name="Liu X."/>
            <person name="Lenzi L."/>
            <person name="Haldenby T S."/>
            <person name="Uol C."/>
        </authorList>
    </citation>
    <scope>NUCLEOTIDE SEQUENCE</scope>
</reference>
<keyword evidence="2" id="KW-1133">Transmembrane helix</keyword>
<feature type="transmembrane region" description="Helical" evidence="2">
    <location>
        <begin position="65"/>
        <end position="86"/>
    </location>
</feature>
<name>A0AAV2TZQ3_CALDB</name>
<protein>
    <submittedName>
        <fullName evidence="3">Uncharacterized protein</fullName>
    </submittedName>
</protein>
<accession>A0AAV2TZQ3</accession>
<keyword evidence="2" id="KW-0812">Transmembrane</keyword>
<dbReference type="Proteomes" id="UP001497525">
    <property type="component" value="Unassembled WGS sequence"/>
</dbReference>
<organism evidence="3 4">
    <name type="scientific">Calicophoron daubneyi</name>
    <name type="common">Rumen fluke</name>
    <name type="synonym">Paramphistomum daubneyi</name>
    <dbReference type="NCBI Taxonomy" id="300641"/>
    <lineage>
        <taxon>Eukaryota</taxon>
        <taxon>Metazoa</taxon>
        <taxon>Spiralia</taxon>
        <taxon>Lophotrochozoa</taxon>
        <taxon>Platyhelminthes</taxon>
        <taxon>Trematoda</taxon>
        <taxon>Digenea</taxon>
        <taxon>Plagiorchiida</taxon>
        <taxon>Pronocephalata</taxon>
        <taxon>Paramphistomoidea</taxon>
        <taxon>Paramphistomidae</taxon>
        <taxon>Calicophoron</taxon>
    </lineage>
</organism>